<keyword evidence="1" id="KW-0678">Repressor</keyword>
<keyword evidence="2 3" id="KW-0238">DNA-binding</keyword>
<dbReference type="Pfam" id="PF00440">
    <property type="entry name" value="TetR_N"/>
    <property type="match status" value="1"/>
</dbReference>
<dbReference type="PROSITE" id="PS50977">
    <property type="entry name" value="HTH_TETR_2"/>
    <property type="match status" value="1"/>
</dbReference>
<comment type="caution">
    <text evidence="5">The sequence shown here is derived from an EMBL/GenBank/DDBJ whole genome shotgun (WGS) entry which is preliminary data.</text>
</comment>
<dbReference type="PANTHER" id="PTHR43479">
    <property type="entry name" value="ACREF/ENVCD OPERON REPRESSOR-RELATED"/>
    <property type="match status" value="1"/>
</dbReference>
<dbReference type="InterPro" id="IPR039532">
    <property type="entry name" value="TetR_C_Firmicutes"/>
</dbReference>
<protein>
    <submittedName>
        <fullName evidence="5">TetR family transcriptional regulator</fullName>
    </submittedName>
</protein>
<dbReference type="InterPro" id="IPR001647">
    <property type="entry name" value="HTH_TetR"/>
</dbReference>
<dbReference type="Proteomes" id="UP000094580">
    <property type="component" value="Unassembled WGS sequence"/>
</dbReference>
<evidence type="ECO:0000256" key="1">
    <source>
        <dbReference type="ARBA" id="ARBA00022491"/>
    </source>
</evidence>
<evidence type="ECO:0000256" key="2">
    <source>
        <dbReference type="ARBA" id="ARBA00023125"/>
    </source>
</evidence>
<dbReference type="Pfam" id="PF14278">
    <property type="entry name" value="TetR_C_8"/>
    <property type="match status" value="1"/>
</dbReference>
<dbReference type="SUPFAM" id="SSF46689">
    <property type="entry name" value="Homeodomain-like"/>
    <property type="match status" value="1"/>
</dbReference>
<feature type="domain" description="HTH tetR-type" evidence="4">
    <location>
        <begin position="9"/>
        <end position="69"/>
    </location>
</feature>
<dbReference type="RefSeq" id="WP_069034318.1">
    <property type="nucleotide sequence ID" value="NZ_MDKC01000023.1"/>
</dbReference>
<evidence type="ECO:0000256" key="3">
    <source>
        <dbReference type="PROSITE-ProRule" id="PRU00335"/>
    </source>
</evidence>
<name>A0ABX2ZPM9_9BACI</name>
<dbReference type="InterPro" id="IPR050624">
    <property type="entry name" value="HTH-type_Tx_Regulator"/>
</dbReference>
<dbReference type="InterPro" id="IPR009057">
    <property type="entry name" value="Homeodomain-like_sf"/>
</dbReference>
<evidence type="ECO:0000313" key="6">
    <source>
        <dbReference type="Proteomes" id="UP000094580"/>
    </source>
</evidence>
<gene>
    <name evidence="5" type="ORF">BED47_06860</name>
</gene>
<sequence length="193" mass="22063">MPKKDPRILRTRQLIVDSFISLASEKDFNNITVRDITEKAAINRATFYAHFDDKFDLLHSTITNTFTDKLKKGLNGHEGFNEEVITNIFLAMCDHHKELSDLCPKGYNSLGTIIESKIKEELQKLIADFVLKGTKNTIVLEDKHLVTTLSTILSWSIYGATYSWNKDGRPISPEELVTKTLPIFKNGMSKYFF</sequence>
<feature type="DNA-binding region" description="H-T-H motif" evidence="3">
    <location>
        <begin position="32"/>
        <end position="51"/>
    </location>
</feature>
<organism evidence="5 6">
    <name type="scientific">Gottfriedia luciferensis</name>
    <dbReference type="NCBI Taxonomy" id="178774"/>
    <lineage>
        <taxon>Bacteria</taxon>
        <taxon>Bacillati</taxon>
        <taxon>Bacillota</taxon>
        <taxon>Bacilli</taxon>
        <taxon>Bacillales</taxon>
        <taxon>Bacillaceae</taxon>
        <taxon>Gottfriedia</taxon>
    </lineage>
</organism>
<dbReference type="Gene3D" id="1.10.357.10">
    <property type="entry name" value="Tetracycline Repressor, domain 2"/>
    <property type="match status" value="1"/>
</dbReference>
<reference evidence="5 6" key="1">
    <citation type="submission" date="2016-07" db="EMBL/GenBank/DDBJ databases">
        <authorList>
            <person name="Townsley L."/>
            <person name="Shank E.A."/>
        </authorList>
    </citation>
    <scope>NUCLEOTIDE SEQUENCE [LARGE SCALE GENOMIC DNA]</scope>
    <source>
        <strain evidence="5 6">CH01</strain>
    </source>
</reference>
<evidence type="ECO:0000313" key="5">
    <source>
        <dbReference type="EMBL" id="ODG91558.1"/>
    </source>
</evidence>
<accession>A0ABX2ZPM9</accession>
<keyword evidence="6" id="KW-1185">Reference proteome</keyword>
<dbReference type="EMBL" id="MDKC01000023">
    <property type="protein sequence ID" value="ODG91558.1"/>
    <property type="molecule type" value="Genomic_DNA"/>
</dbReference>
<evidence type="ECO:0000259" key="4">
    <source>
        <dbReference type="PROSITE" id="PS50977"/>
    </source>
</evidence>
<proteinExistence type="predicted"/>
<dbReference type="PANTHER" id="PTHR43479:SF7">
    <property type="entry name" value="TETR-FAMILY TRANSCRIPTIONAL REGULATOR"/>
    <property type="match status" value="1"/>
</dbReference>